<evidence type="ECO:0008006" key="3">
    <source>
        <dbReference type="Google" id="ProtNLM"/>
    </source>
</evidence>
<evidence type="ECO:0000313" key="1">
    <source>
        <dbReference type="EMBL" id="MFB9465399.1"/>
    </source>
</evidence>
<reference evidence="1 2" key="1">
    <citation type="submission" date="2024-09" db="EMBL/GenBank/DDBJ databases">
        <authorList>
            <person name="Sun Q."/>
            <person name="Mori K."/>
        </authorList>
    </citation>
    <scope>NUCLEOTIDE SEQUENCE [LARGE SCALE GENOMIC DNA]</scope>
    <source>
        <strain evidence="1 2">JCM 6917</strain>
    </source>
</reference>
<keyword evidence="2" id="KW-1185">Reference proteome</keyword>
<gene>
    <name evidence="1" type="ORF">ACFF45_22455</name>
</gene>
<name>A0ABV5N6F8_9ACTN</name>
<dbReference type="SUPFAM" id="SSF47240">
    <property type="entry name" value="Ferritin-like"/>
    <property type="match status" value="1"/>
</dbReference>
<dbReference type="Gene3D" id="1.10.620.20">
    <property type="entry name" value="Ribonucleotide Reductase, subunit A"/>
    <property type="match status" value="1"/>
</dbReference>
<dbReference type="EMBL" id="JBHMCY010000045">
    <property type="protein sequence ID" value="MFB9465399.1"/>
    <property type="molecule type" value="Genomic_DNA"/>
</dbReference>
<accession>A0ABV5N6F8</accession>
<evidence type="ECO:0000313" key="2">
    <source>
        <dbReference type="Proteomes" id="UP001589709"/>
    </source>
</evidence>
<dbReference type="InterPro" id="IPR009078">
    <property type="entry name" value="Ferritin-like_SF"/>
</dbReference>
<dbReference type="InterPro" id="IPR012348">
    <property type="entry name" value="RNR-like"/>
</dbReference>
<proteinExistence type="predicted"/>
<dbReference type="RefSeq" id="WP_381348229.1">
    <property type="nucleotide sequence ID" value="NZ_JBHMCY010000045.1"/>
</dbReference>
<organism evidence="1 2">
    <name type="scientific">Streptomyces cinereospinus</name>
    <dbReference type="NCBI Taxonomy" id="285561"/>
    <lineage>
        <taxon>Bacteria</taxon>
        <taxon>Bacillati</taxon>
        <taxon>Actinomycetota</taxon>
        <taxon>Actinomycetes</taxon>
        <taxon>Kitasatosporales</taxon>
        <taxon>Streptomycetaceae</taxon>
        <taxon>Streptomyces</taxon>
    </lineage>
</organism>
<comment type="caution">
    <text evidence="1">The sequence shown here is derived from an EMBL/GenBank/DDBJ whole genome shotgun (WGS) entry which is preliminary data.</text>
</comment>
<protein>
    <recommendedName>
        <fullName evidence="3">Ferritin-like domain-containing protein</fullName>
    </recommendedName>
</protein>
<sequence>MLIMTDIVKELRAGATLTDVLRAQHSYHEQRRWSSDEIFGRRRLTNAGQTDKAALWHAARAELTTQPAGIRLAVDGVKLANEIRESNPLGSDVLHIAAAWSARYWLEEEAHHEISFGRLMEMTGIDPIEQEEVVECRGPLPVDNYARVCILQACVEIEACVSYQHAARTSKDELVHDVFHTVMKDEVQHRQYFAAFAKALLESGVYPVKDVLSMAYTWIRPDGGETFGSTREAQTEREGFVNWWERVRTDEEDEFRLADDALHEGSVHARKLSSVFALVREVTGIETRSYEDLKRAYFASLRTNDVDRIRSAVGRGARSEAALAG</sequence>
<dbReference type="Proteomes" id="UP001589709">
    <property type="component" value="Unassembled WGS sequence"/>
</dbReference>